<evidence type="ECO:0000313" key="1">
    <source>
        <dbReference type="EMBL" id="QIJ71389.1"/>
    </source>
</evidence>
<dbReference type="EMBL" id="CP048877">
    <property type="protein sequence ID" value="QIJ71389.1"/>
    <property type="molecule type" value="Genomic_DNA"/>
</dbReference>
<gene>
    <name evidence="1" type="ORF">G4V39_03465</name>
</gene>
<evidence type="ECO:0000313" key="2">
    <source>
        <dbReference type="Proteomes" id="UP000502179"/>
    </source>
</evidence>
<dbReference type="AlphaFoldDB" id="A0A6G7PUN4"/>
<dbReference type="Proteomes" id="UP000502179">
    <property type="component" value="Chromosome"/>
</dbReference>
<organism evidence="1 2">
    <name type="scientific">Thermosulfuriphilus ammonigenes</name>
    <dbReference type="NCBI Taxonomy" id="1936021"/>
    <lineage>
        <taxon>Bacteria</taxon>
        <taxon>Pseudomonadati</taxon>
        <taxon>Thermodesulfobacteriota</taxon>
        <taxon>Thermodesulfobacteria</taxon>
        <taxon>Thermodesulfobacteriales</taxon>
        <taxon>Thermodesulfobacteriaceae</taxon>
        <taxon>Thermosulfuriphilus</taxon>
    </lineage>
</organism>
<proteinExistence type="predicted"/>
<protein>
    <submittedName>
        <fullName evidence="1">Uncharacterized protein</fullName>
    </submittedName>
</protein>
<reference evidence="1 2" key="1">
    <citation type="submission" date="2020-02" db="EMBL/GenBank/DDBJ databases">
        <title>Genome analysis of Thermosulfuriphilus ammonigenes ST65T, an anaerobic thermophilic chemolithoautotrophic bacterium isolated from a deep-sea hydrothermal vent.</title>
        <authorList>
            <person name="Slobodkina G."/>
            <person name="Allioux M."/>
            <person name="Merkel A."/>
            <person name="Alain K."/>
            <person name="Jebbar M."/>
            <person name="Slobodkin A."/>
        </authorList>
    </citation>
    <scope>NUCLEOTIDE SEQUENCE [LARGE SCALE GENOMIC DNA]</scope>
    <source>
        <strain evidence="1 2">ST65</strain>
    </source>
</reference>
<dbReference type="KEGG" id="tav:G4V39_03465"/>
<name>A0A6G7PUN4_9BACT</name>
<dbReference type="RefSeq" id="WP_166031610.1">
    <property type="nucleotide sequence ID" value="NZ_CP048877.1"/>
</dbReference>
<keyword evidence="2" id="KW-1185">Reference proteome</keyword>
<accession>A0A6G7PUN4</accession>
<sequence>MKLRLSLFLFLLFFSPSLVLAFQFTPQVEKRSLREQKVRKFFSVCPPFYLRDEKGQIIDPVHNKNADEPYSPKKTCGQCHDYQHITSAYHFEQGRHEKIPSWMKERYPWVKSPGQYGGRW</sequence>